<evidence type="ECO:0000256" key="6">
    <source>
        <dbReference type="SAM" id="MobiDB-lite"/>
    </source>
</evidence>
<comment type="similarity">
    <text evidence="2">Belongs to the MS4A family.</text>
</comment>
<comment type="caution">
    <text evidence="8">The sequence shown here is derived from an EMBL/GenBank/DDBJ whole genome shotgun (WGS) entry which is preliminary data.</text>
</comment>
<proteinExistence type="inferred from homology"/>
<keyword evidence="3 7" id="KW-0812">Transmembrane</keyword>
<name>A0A8S4N4G7_OWEFU</name>
<keyword evidence="4 7" id="KW-1133">Transmembrane helix</keyword>
<feature type="transmembrane region" description="Helical" evidence="7">
    <location>
        <begin position="193"/>
        <end position="216"/>
    </location>
</feature>
<reference evidence="8" key="1">
    <citation type="submission" date="2022-03" db="EMBL/GenBank/DDBJ databases">
        <authorList>
            <person name="Martin C."/>
        </authorList>
    </citation>
    <scope>NUCLEOTIDE SEQUENCE</scope>
</reference>
<dbReference type="AlphaFoldDB" id="A0A8S4N4G7"/>
<dbReference type="PANTHER" id="PTHR23320:SF170">
    <property type="entry name" value="MEMBRANE SPANNING 4-DOMAINS A12"/>
    <property type="match status" value="1"/>
</dbReference>
<evidence type="ECO:0000256" key="2">
    <source>
        <dbReference type="ARBA" id="ARBA00009565"/>
    </source>
</evidence>
<gene>
    <name evidence="8" type="ORF">OFUS_LOCUS2977</name>
</gene>
<feature type="region of interest" description="Disordered" evidence="6">
    <location>
        <begin position="11"/>
        <end position="33"/>
    </location>
</feature>
<dbReference type="Pfam" id="PF04103">
    <property type="entry name" value="CD20"/>
    <property type="match status" value="1"/>
</dbReference>
<dbReference type="InterPro" id="IPR007237">
    <property type="entry name" value="CD20-like"/>
</dbReference>
<feature type="transmembrane region" description="Helical" evidence="7">
    <location>
        <begin position="49"/>
        <end position="70"/>
    </location>
</feature>
<dbReference type="InterPro" id="IPR030417">
    <property type="entry name" value="MS4A"/>
</dbReference>
<feature type="transmembrane region" description="Helical" evidence="7">
    <location>
        <begin position="82"/>
        <end position="102"/>
    </location>
</feature>
<keyword evidence="5 7" id="KW-0472">Membrane</keyword>
<dbReference type="GO" id="GO:0016020">
    <property type="term" value="C:membrane"/>
    <property type="evidence" value="ECO:0007669"/>
    <property type="project" value="UniProtKB-SubCell"/>
</dbReference>
<keyword evidence="9" id="KW-1185">Reference proteome</keyword>
<feature type="transmembrane region" description="Helical" evidence="7">
    <location>
        <begin position="108"/>
        <end position="129"/>
    </location>
</feature>
<comment type="subcellular location">
    <subcellularLocation>
        <location evidence="1">Membrane</location>
        <topology evidence="1">Multi-pass membrane protein</topology>
    </subcellularLocation>
</comment>
<evidence type="ECO:0000256" key="5">
    <source>
        <dbReference type="ARBA" id="ARBA00023136"/>
    </source>
</evidence>
<accession>A0A8S4N4G7</accession>
<evidence type="ECO:0000256" key="7">
    <source>
        <dbReference type="SAM" id="Phobius"/>
    </source>
</evidence>
<dbReference type="EMBL" id="CAIIXF020000001">
    <property type="protein sequence ID" value="CAH1775710.1"/>
    <property type="molecule type" value="Genomic_DNA"/>
</dbReference>
<dbReference type="PANTHER" id="PTHR23320">
    <property type="entry name" value="MEMBRANE-SPANNING 4-DOMAINS SUBFAMILY A MS4A -RELATED"/>
    <property type="match status" value="1"/>
</dbReference>
<evidence type="ECO:0000313" key="8">
    <source>
        <dbReference type="EMBL" id="CAH1775710.1"/>
    </source>
</evidence>
<sequence>MMKNNKYGLMSNEVPPATSDNGTSDKSLEMGDGESNAEARNKAWLDKKALILAVLLIICGTLVIILGIVVDGERTFTFFKAIPDYILAIFMIVTGIIGIFAAKRNTKPFIITLMVLTIITTVISCLFIMHHGIGIHVEGNGLSHMNHESVTNYNCTHNYEWKDDVYCYIHPKFNETVAWRRIKKDHALHTRAAALHCTLMLLSLAAAVICIVASGLTCKATCCAPTPPVKIVYIPVDSSVTLTSLHNKP</sequence>
<evidence type="ECO:0000256" key="1">
    <source>
        <dbReference type="ARBA" id="ARBA00004141"/>
    </source>
</evidence>
<evidence type="ECO:0000256" key="4">
    <source>
        <dbReference type="ARBA" id="ARBA00022989"/>
    </source>
</evidence>
<organism evidence="8 9">
    <name type="scientific">Owenia fusiformis</name>
    <name type="common">Polychaete worm</name>
    <dbReference type="NCBI Taxonomy" id="6347"/>
    <lineage>
        <taxon>Eukaryota</taxon>
        <taxon>Metazoa</taxon>
        <taxon>Spiralia</taxon>
        <taxon>Lophotrochozoa</taxon>
        <taxon>Annelida</taxon>
        <taxon>Polychaeta</taxon>
        <taxon>Sedentaria</taxon>
        <taxon>Canalipalpata</taxon>
        <taxon>Sabellida</taxon>
        <taxon>Oweniida</taxon>
        <taxon>Oweniidae</taxon>
        <taxon>Owenia</taxon>
    </lineage>
</organism>
<protein>
    <submittedName>
        <fullName evidence="8">Uncharacterized protein</fullName>
    </submittedName>
</protein>
<evidence type="ECO:0000256" key="3">
    <source>
        <dbReference type="ARBA" id="ARBA00022692"/>
    </source>
</evidence>
<dbReference type="Proteomes" id="UP000749559">
    <property type="component" value="Unassembled WGS sequence"/>
</dbReference>
<evidence type="ECO:0000313" key="9">
    <source>
        <dbReference type="Proteomes" id="UP000749559"/>
    </source>
</evidence>